<dbReference type="Proteomes" id="UP001234297">
    <property type="component" value="Chromosome 3"/>
</dbReference>
<protein>
    <submittedName>
        <fullName evidence="1">Uncharacterized protein</fullName>
    </submittedName>
</protein>
<gene>
    <name evidence="1" type="ORF">MRB53_008765</name>
</gene>
<name>A0ACC2LMV9_PERAE</name>
<comment type="caution">
    <text evidence="1">The sequence shown here is derived from an EMBL/GenBank/DDBJ whole genome shotgun (WGS) entry which is preliminary data.</text>
</comment>
<organism evidence="1 2">
    <name type="scientific">Persea americana</name>
    <name type="common">Avocado</name>
    <dbReference type="NCBI Taxonomy" id="3435"/>
    <lineage>
        <taxon>Eukaryota</taxon>
        <taxon>Viridiplantae</taxon>
        <taxon>Streptophyta</taxon>
        <taxon>Embryophyta</taxon>
        <taxon>Tracheophyta</taxon>
        <taxon>Spermatophyta</taxon>
        <taxon>Magnoliopsida</taxon>
        <taxon>Magnoliidae</taxon>
        <taxon>Laurales</taxon>
        <taxon>Lauraceae</taxon>
        <taxon>Persea</taxon>
    </lineage>
</organism>
<accession>A0ACC2LMV9</accession>
<evidence type="ECO:0000313" key="1">
    <source>
        <dbReference type="EMBL" id="KAJ8634498.1"/>
    </source>
</evidence>
<proteinExistence type="predicted"/>
<keyword evidence="2" id="KW-1185">Reference proteome</keyword>
<sequence length="442" mass="50664">MAISKLLVFSIFLSLLFFNIRADAPIEDGISSSDGSDSSLKAELDQLKSKISDLESNIANRNLELKIKDESIARMEKIIQEKSNAIAVLRSNVELLQKKGTSDAEELIRKAYARGGELEKQVENLKGEIEVKNRRRDALETQASDAEKKIRELSSKLEKLERINEEQKTQIRKTERALQVAEEEMMKAKLDATSKSKELTEIHGAWLPPWFATHLIHFQSFTVRHWNEYGRPVLDVTVQKASEKSAQAKKWAEPHLETVKTRWVPALKGRWLELMTSAEPYVQLVTTRTLEFYESSKTTLTAHVVKVQEIANPYFQEAKKFSKPYIDQVATVTKPHVDKVRIALKPYTKKAVHVSQKFLKSATEYHDQVQGAIHETLRKNEVTKSLATKELVWFMASALLALPVFFLYKLCSEIFWKKGNKPRLNANTNHATRLVYLNLRNF</sequence>
<dbReference type="EMBL" id="CM056811">
    <property type="protein sequence ID" value="KAJ8634498.1"/>
    <property type="molecule type" value="Genomic_DNA"/>
</dbReference>
<evidence type="ECO:0000313" key="2">
    <source>
        <dbReference type="Proteomes" id="UP001234297"/>
    </source>
</evidence>
<reference evidence="1 2" key="1">
    <citation type="journal article" date="2022" name="Hortic Res">
        <title>A haplotype resolved chromosomal level avocado genome allows analysis of novel avocado genes.</title>
        <authorList>
            <person name="Nath O."/>
            <person name="Fletcher S.J."/>
            <person name="Hayward A."/>
            <person name="Shaw L.M."/>
            <person name="Masouleh A.K."/>
            <person name="Furtado A."/>
            <person name="Henry R.J."/>
            <person name="Mitter N."/>
        </authorList>
    </citation>
    <scope>NUCLEOTIDE SEQUENCE [LARGE SCALE GENOMIC DNA]</scope>
    <source>
        <strain evidence="2">cv. Hass</strain>
    </source>
</reference>